<keyword evidence="3" id="KW-1185">Reference proteome</keyword>
<dbReference type="GeneID" id="26971014"/>
<dbReference type="EMBL" id="KN294012">
    <property type="protein sequence ID" value="KGQ01002.1"/>
    <property type="molecule type" value="Genomic_DNA"/>
</dbReference>
<protein>
    <submittedName>
        <fullName evidence="2">Uncharacterized protein</fullName>
    </submittedName>
</protein>
<reference evidence="2 3" key="1">
    <citation type="journal article" date="2011" name="PLoS Genet.">
        <title>Comparative genomic analysis of human fungal pathogens causing paracoccidioidomycosis.</title>
        <authorList>
            <person name="Desjardins C.A."/>
            <person name="Champion M.D."/>
            <person name="Holder J.W."/>
            <person name="Muszewska A."/>
            <person name="Goldberg J."/>
            <person name="Bailao A.M."/>
            <person name="Brigido M.M."/>
            <person name="Ferreira M.E."/>
            <person name="Garcia A.M."/>
            <person name="Grynberg M."/>
            <person name="Gujja S."/>
            <person name="Heiman D.I."/>
            <person name="Henn M.R."/>
            <person name="Kodira C.D."/>
            <person name="Leon-Narvaez H."/>
            <person name="Longo L.V."/>
            <person name="Ma L.J."/>
            <person name="Malavazi I."/>
            <person name="Matsuo A.L."/>
            <person name="Morais F.V."/>
            <person name="Pereira M."/>
            <person name="Rodriguez-Brito S."/>
            <person name="Sakthikumar S."/>
            <person name="Salem-Izacc S.M."/>
            <person name="Sykes S.M."/>
            <person name="Teixeira M.M."/>
            <person name="Vallejo M.C."/>
            <person name="Walter M.E."/>
            <person name="Yandava C."/>
            <person name="Young S."/>
            <person name="Zeng Q."/>
            <person name="Zucker J."/>
            <person name="Felipe M.S."/>
            <person name="Goldman G.H."/>
            <person name="Haas B.J."/>
            <person name="McEwen J.G."/>
            <person name="Nino-Vega G."/>
            <person name="Puccia R."/>
            <person name="San-Blas G."/>
            <person name="Soares C.M."/>
            <person name="Birren B.W."/>
            <person name="Cuomo C.A."/>
        </authorList>
    </citation>
    <scope>NUCLEOTIDE SEQUENCE [LARGE SCALE GENOMIC DNA]</scope>
    <source>
        <strain evidence="3">ATCC MYA-826 / Pb01</strain>
    </source>
</reference>
<dbReference type="KEGG" id="pbl:PAAG_12310"/>
<evidence type="ECO:0000313" key="3">
    <source>
        <dbReference type="Proteomes" id="UP000002059"/>
    </source>
</evidence>
<evidence type="ECO:0000313" key="2">
    <source>
        <dbReference type="EMBL" id="KGQ01002.1"/>
    </source>
</evidence>
<dbReference type="AlphaFoldDB" id="A0A0A2V3P9"/>
<evidence type="ECO:0000256" key="1">
    <source>
        <dbReference type="SAM" id="MobiDB-lite"/>
    </source>
</evidence>
<proteinExistence type="predicted"/>
<feature type="region of interest" description="Disordered" evidence="1">
    <location>
        <begin position="65"/>
        <end position="86"/>
    </location>
</feature>
<accession>A0A0A2V3P9</accession>
<organism evidence="2 3">
    <name type="scientific">Paracoccidioides lutzii (strain ATCC MYA-826 / Pb01)</name>
    <name type="common">Paracoccidioides brasiliensis</name>
    <dbReference type="NCBI Taxonomy" id="502779"/>
    <lineage>
        <taxon>Eukaryota</taxon>
        <taxon>Fungi</taxon>
        <taxon>Dikarya</taxon>
        <taxon>Ascomycota</taxon>
        <taxon>Pezizomycotina</taxon>
        <taxon>Eurotiomycetes</taxon>
        <taxon>Eurotiomycetidae</taxon>
        <taxon>Onygenales</taxon>
        <taxon>Ajellomycetaceae</taxon>
        <taxon>Paracoccidioides</taxon>
    </lineage>
</organism>
<gene>
    <name evidence="2" type="ORF">PAAG_12310</name>
</gene>
<dbReference type="HOGENOM" id="CLU_2498451_0_0_1"/>
<sequence>MPEPRAPGAICGGNLAVRIPTNRSRESQPFGYTATGQAPIAGNRGPLPGFFSTVAECSKVASGHATGHVRPMYGTSADDQFVHGID</sequence>
<name>A0A0A2V3P9_PARBA</name>
<dbReference type="RefSeq" id="XP_015702563.1">
    <property type="nucleotide sequence ID" value="XM_015847819.1"/>
</dbReference>
<dbReference type="Proteomes" id="UP000002059">
    <property type="component" value="Partially assembled WGS sequence"/>
</dbReference>
<dbReference type="VEuPathDB" id="FungiDB:PAAG_12310"/>